<reference evidence="2 3" key="1">
    <citation type="submission" date="2017-03" db="EMBL/GenBank/DDBJ databases">
        <title>Genomes of endolithic fungi from Antarctica.</title>
        <authorList>
            <person name="Coleine C."/>
            <person name="Masonjones S."/>
            <person name="Stajich J.E."/>
        </authorList>
    </citation>
    <scope>NUCLEOTIDE SEQUENCE [LARGE SCALE GENOMIC DNA]</scope>
    <source>
        <strain evidence="2 3">CCFEE 6314</strain>
    </source>
</reference>
<dbReference type="SUPFAM" id="SSF53639">
    <property type="entry name" value="AraD/HMP-PK domain-like"/>
    <property type="match status" value="1"/>
</dbReference>
<feature type="domain" description="Class II aldolase/adducin N-terminal" evidence="1">
    <location>
        <begin position="35"/>
        <end position="214"/>
    </location>
</feature>
<dbReference type="Proteomes" id="UP000288859">
    <property type="component" value="Unassembled WGS sequence"/>
</dbReference>
<name>A0A438N638_EXOME</name>
<dbReference type="GO" id="GO:0051015">
    <property type="term" value="F:actin filament binding"/>
    <property type="evidence" value="ECO:0007669"/>
    <property type="project" value="TreeGrafter"/>
</dbReference>
<dbReference type="InterPro" id="IPR001303">
    <property type="entry name" value="Aldolase_II/adducin_N"/>
</dbReference>
<dbReference type="OrthoDB" id="3238794at2759"/>
<dbReference type="AlphaFoldDB" id="A0A438N638"/>
<comment type="caution">
    <text evidence="2">The sequence shown here is derived from an EMBL/GenBank/DDBJ whole genome shotgun (WGS) entry which is preliminary data.</text>
</comment>
<evidence type="ECO:0000259" key="1">
    <source>
        <dbReference type="SMART" id="SM01007"/>
    </source>
</evidence>
<accession>A0A438N638</accession>
<dbReference type="Gene3D" id="3.40.225.10">
    <property type="entry name" value="Class II aldolase/adducin N-terminal domain"/>
    <property type="match status" value="1"/>
</dbReference>
<sequence length="269" mass="29690">MPSATDNLRTEEYFARRADANMANKLAVVERGFLETLATSCRVVALHEEDAGLAGQISARSQTRPDTFWTLRFGLGFHEATPDDFVEVDKDLHVVSGTGMANPATRFHLWVYNARPDVQSIVHTHSPYVAALAAAGQPLIVSQMDQTPLYDDCAFLSKWPGLPIADQEGVIISQALGDKKSIILINHGQLTAGRTIQEAAFLSVYLERAARIQIRASVYGLPKPVDGDLAKEARDFLQKDRVVKATFDMWARQADQKWGPLIVKKSTKA</sequence>
<dbReference type="PANTHER" id="PTHR10672">
    <property type="entry name" value="ADDUCIN"/>
    <property type="match status" value="1"/>
</dbReference>
<evidence type="ECO:0000313" key="3">
    <source>
        <dbReference type="Proteomes" id="UP000288859"/>
    </source>
</evidence>
<dbReference type="SMART" id="SM01007">
    <property type="entry name" value="Aldolase_II"/>
    <property type="match status" value="1"/>
</dbReference>
<organism evidence="2 3">
    <name type="scientific">Exophiala mesophila</name>
    <name type="common">Black yeast-like fungus</name>
    <dbReference type="NCBI Taxonomy" id="212818"/>
    <lineage>
        <taxon>Eukaryota</taxon>
        <taxon>Fungi</taxon>
        <taxon>Dikarya</taxon>
        <taxon>Ascomycota</taxon>
        <taxon>Pezizomycotina</taxon>
        <taxon>Eurotiomycetes</taxon>
        <taxon>Chaetothyriomycetidae</taxon>
        <taxon>Chaetothyriales</taxon>
        <taxon>Herpotrichiellaceae</taxon>
        <taxon>Exophiala</taxon>
    </lineage>
</organism>
<dbReference type="InterPro" id="IPR051017">
    <property type="entry name" value="Aldolase-II_Adducin_sf"/>
</dbReference>
<dbReference type="PANTHER" id="PTHR10672:SF3">
    <property type="entry name" value="PROTEIN HU-LI TAI SHAO"/>
    <property type="match status" value="1"/>
</dbReference>
<dbReference type="EMBL" id="NAJM01000018">
    <property type="protein sequence ID" value="RVX71198.1"/>
    <property type="molecule type" value="Genomic_DNA"/>
</dbReference>
<protein>
    <recommendedName>
        <fullName evidence="1">Class II aldolase/adducin N-terminal domain-containing protein</fullName>
    </recommendedName>
</protein>
<dbReference type="GO" id="GO:0005856">
    <property type="term" value="C:cytoskeleton"/>
    <property type="evidence" value="ECO:0007669"/>
    <property type="project" value="TreeGrafter"/>
</dbReference>
<evidence type="ECO:0000313" key="2">
    <source>
        <dbReference type="EMBL" id="RVX71198.1"/>
    </source>
</evidence>
<proteinExistence type="predicted"/>
<dbReference type="Pfam" id="PF00596">
    <property type="entry name" value="Aldolase_II"/>
    <property type="match status" value="1"/>
</dbReference>
<gene>
    <name evidence="2" type="ORF">B0A52_04772</name>
</gene>
<dbReference type="InterPro" id="IPR036409">
    <property type="entry name" value="Aldolase_II/adducin_N_sf"/>
</dbReference>
<dbReference type="NCBIfam" id="NF005484">
    <property type="entry name" value="PRK07090.1"/>
    <property type="match status" value="1"/>
</dbReference>